<reference evidence="2 3" key="1">
    <citation type="submission" date="2016-02" db="EMBL/GenBank/DDBJ databases">
        <title>Genome analysis of coral dinoflagellate symbionts highlights evolutionary adaptations to a symbiotic lifestyle.</title>
        <authorList>
            <person name="Aranda M."/>
            <person name="Li Y."/>
            <person name="Liew Y.J."/>
            <person name="Baumgarten S."/>
            <person name="Simakov O."/>
            <person name="Wilson M."/>
            <person name="Piel J."/>
            <person name="Ashoor H."/>
            <person name="Bougouffa S."/>
            <person name="Bajic V.B."/>
            <person name="Ryu T."/>
            <person name="Ravasi T."/>
            <person name="Bayer T."/>
            <person name="Micklem G."/>
            <person name="Kim H."/>
            <person name="Bhak J."/>
            <person name="Lajeunesse T.C."/>
            <person name="Voolstra C.R."/>
        </authorList>
    </citation>
    <scope>NUCLEOTIDE SEQUENCE [LARGE SCALE GENOMIC DNA]</scope>
    <source>
        <strain evidence="2 3">CCMP2467</strain>
    </source>
</reference>
<dbReference type="Proteomes" id="UP000186817">
    <property type="component" value="Unassembled WGS sequence"/>
</dbReference>
<comment type="caution">
    <text evidence="2">The sequence shown here is derived from an EMBL/GenBank/DDBJ whole genome shotgun (WGS) entry which is preliminary data.</text>
</comment>
<keyword evidence="3" id="KW-1185">Reference proteome</keyword>
<evidence type="ECO:0000256" key="1">
    <source>
        <dbReference type="SAM" id="MobiDB-lite"/>
    </source>
</evidence>
<dbReference type="EMBL" id="LSRX01004175">
    <property type="protein sequence ID" value="OLP74159.1"/>
    <property type="molecule type" value="Genomic_DNA"/>
</dbReference>
<protein>
    <submittedName>
        <fullName evidence="2">Uncharacterized protein</fullName>
    </submittedName>
</protein>
<dbReference type="AlphaFoldDB" id="A0A1Q9BU00"/>
<gene>
    <name evidence="2" type="ORF">AK812_SmicGene46383</name>
</gene>
<name>A0A1Q9BU00_SYMMI</name>
<sequence>MPVRSAPGQLPKPRRQIPKPSWLHFGGNAPSDTKSS</sequence>
<evidence type="ECO:0000313" key="2">
    <source>
        <dbReference type="EMBL" id="OLP74159.1"/>
    </source>
</evidence>
<feature type="non-terminal residue" evidence="2">
    <location>
        <position position="36"/>
    </location>
</feature>
<feature type="region of interest" description="Disordered" evidence="1">
    <location>
        <begin position="1"/>
        <end position="36"/>
    </location>
</feature>
<organism evidence="2 3">
    <name type="scientific">Symbiodinium microadriaticum</name>
    <name type="common">Dinoflagellate</name>
    <name type="synonym">Zooxanthella microadriatica</name>
    <dbReference type="NCBI Taxonomy" id="2951"/>
    <lineage>
        <taxon>Eukaryota</taxon>
        <taxon>Sar</taxon>
        <taxon>Alveolata</taxon>
        <taxon>Dinophyceae</taxon>
        <taxon>Suessiales</taxon>
        <taxon>Symbiodiniaceae</taxon>
        <taxon>Symbiodinium</taxon>
    </lineage>
</organism>
<evidence type="ECO:0000313" key="3">
    <source>
        <dbReference type="Proteomes" id="UP000186817"/>
    </source>
</evidence>
<accession>A0A1Q9BU00</accession>
<proteinExistence type="predicted"/>